<dbReference type="GO" id="GO:0009446">
    <property type="term" value="P:putrescine biosynthetic process"/>
    <property type="evidence" value="ECO:0007669"/>
    <property type="project" value="InterPro"/>
</dbReference>
<gene>
    <name evidence="2" type="primary">aguA</name>
    <name evidence="2" type="ORF">BN1051_00891</name>
</gene>
<dbReference type="Gene3D" id="3.75.10.10">
    <property type="entry name" value="L-arginine/glycine Amidinotransferase, Chain A"/>
    <property type="match status" value="1"/>
</dbReference>
<dbReference type="GO" id="GO:0047632">
    <property type="term" value="F:agmatine deiminase activity"/>
    <property type="evidence" value="ECO:0007669"/>
    <property type="project" value="TreeGrafter"/>
</dbReference>
<reference evidence="2" key="1">
    <citation type="submission" date="2014-07" db="EMBL/GenBank/DDBJ databases">
        <authorList>
            <person name="Urmite Genomes Urmite Genomes"/>
        </authorList>
    </citation>
    <scope>NUCLEOTIDE SEQUENCE</scope>
    <source>
        <strain evidence="2">11W110_air</strain>
    </source>
</reference>
<dbReference type="Pfam" id="PF04371">
    <property type="entry name" value="PAD_porph"/>
    <property type="match status" value="1"/>
</dbReference>
<proteinExistence type="predicted"/>
<name>A0A078MMQ6_9MICC</name>
<protein>
    <submittedName>
        <fullName evidence="2">Agmatine deiminase</fullName>
    </submittedName>
</protein>
<accession>A0A078MMQ6</accession>
<dbReference type="PATRIC" id="fig|1461584.3.peg.885"/>
<keyword evidence="1" id="KW-0378">Hydrolase</keyword>
<evidence type="ECO:0000313" key="2">
    <source>
        <dbReference type="EMBL" id="CEA07575.1"/>
    </source>
</evidence>
<dbReference type="InterPro" id="IPR007466">
    <property type="entry name" value="Peptidyl-Arg-deiminase_porph"/>
</dbReference>
<dbReference type="PANTHER" id="PTHR31377:SF0">
    <property type="entry name" value="AGMATINE DEIMINASE-RELATED"/>
    <property type="match status" value="1"/>
</dbReference>
<dbReference type="PANTHER" id="PTHR31377">
    <property type="entry name" value="AGMATINE DEIMINASE-RELATED"/>
    <property type="match status" value="1"/>
</dbReference>
<sequence>MHTTGPHAPGMPGEWHRHERTWMAFPPPNDTFGPEGSDTLARARRAWAAVARTIARYEPVTVVAAPDDAAAARAALGIGGDGSGGDAGQAGITVVTAPLDDAWLRDSGPTFVHAADGSVAAVDWVFNGWGAQGWAAWGNDRHLGRFVAGQAGAPVHGSRLVNEGGGFHVDGAGTVLLTETVQLDPGRNPGATREQVEAEIHARLGTDTAIWLPRGLTRDYDEFGTRGHVDIVAAFAGPGTVLVHRQDDPAHPDFEVTRQIRAVLADAVDARGRRLDIIDVPAPAILDAGDGFVDYSYINHYVANGAVILCAFDDPNDAVAADILARAYPGRTVELVDAREIFAFGGGIHCITQQQPAPLREAAE</sequence>
<dbReference type="EMBL" id="LN483070">
    <property type="protein sequence ID" value="CEA07575.1"/>
    <property type="molecule type" value="Genomic_DNA"/>
</dbReference>
<dbReference type="AlphaFoldDB" id="A0A078MMQ6"/>
<dbReference type="GO" id="GO:0004668">
    <property type="term" value="F:protein-arginine deiminase activity"/>
    <property type="evidence" value="ECO:0007669"/>
    <property type="project" value="InterPro"/>
</dbReference>
<organism evidence="2">
    <name type="scientific">Arthrobacter saudimassiliensis</name>
    <dbReference type="NCBI Taxonomy" id="1461584"/>
    <lineage>
        <taxon>Bacteria</taxon>
        <taxon>Bacillati</taxon>
        <taxon>Actinomycetota</taxon>
        <taxon>Actinomycetes</taxon>
        <taxon>Micrococcales</taxon>
        <taxon>Micrococcaceae</taxon>
        <taxon>Arthrobacter</taxon>
    </lineage>
</organism>
<dbReference type="SUPFAM" id="SSF55909">
    <property type="entry name" value="Pentein"/>
    <property type="match status" value="1"/>
</dbReference>
<evidence type="ECO:0000256" key="1">
    <source>
        <dbReference type="ARBA" id="ARBA00022801"/>
    </source>
</evidence>